<protein>
    <submittedName>
        <fullName evidence="3">YHYH protein</fullName>
    </submittedName>
</protein>
<dbReference type="EMBL" id="JAOVZQ010000001">
    <property type="protein sequence ID" value="MCY0095967.1"/>
    <property type="molecule type" value="Genomic_DNA"/>
</dbReference>
<feature type="chain" id="PRO_5045801125" evidence="1">
    <location>
        <begin position="34"/>
        <end position="328"/>
    </location>
</feature>
<sequence>MTLLPPVTRRAARDACALLAGFAAVAMAHPATAHETTSIDITNAIFAETRADCASYENRYSSRVTDTQQDRALTGAVHVTAFDDHCVLESNSIPNHDTGEGSGRDFVAPVTEISGSFRIPRNPKRHSSATALDQRSYDAILLNGVVVDILSAGCYRPDGNRVDANGNVAIGCRSTDKWLLDPLGPGAGFGADIHHAHTQPNGQYHYHGNPMAMFDDQPGADGSPVIGFAADGFPVFGSWFKDESGAVRKAISGYSLKPGARPSSASDPGGDHDGMYVDDFEFTGTGDLDACNGMVVNGQYGYYVTDSYPWVIKCFSGQPDPSFAKPRP</sequence>
<organism evidence="3 4">
    <name type="scientific">Hoeflea ulvae</name>
    <dbReference type="NCBI Taxonomy" id="2983764"/>
    <lineage>
        <taxon>Bacteria</taxon>
        <taxon>Pseudomonadati</taxon>
        <taxon>Pseudomonadota</taxon>
        <taxon>Alphaproteobacteria</taxon>
        <taxon>Hyphomicrobiales</taxon>
        <taxon>Rhizobiaceae</taxon>
        <taxon>Hoeflea</taxon>
    </lineage>
</organism>
<evidence type="ECO:0000313" key="3">
    <source>
        <dbReference type="EMBL" id="MCY0095967.1"/>
    </source>
</evidence>
<keyword evidence="4" id="KW-1185">Reference proteome</keyword>
<name>A0ABT3YJH0_9HYPH</name>
<dbReference type="Pfam" id="PF14240">
    <property type="entry name" value="YHYH"/>
    <property type="match status" value="1"/>
</dbReference>
<gene>
    <name evidence="3" type="ORF">OEG82_18375</name>
</gene>
<evidence type="ECO:0000256" key="1">
    <source>
        <dbReference type="SAM" id="SignalP"/>
    </source>
</evidence>
<keyword evidence="1" id="KW-0732">Signal</keyword>
<dbReference type="Proteomes" id="UP001081283">
    <property type="component" value="Unassembled WGS sequence"/>
</dbReference>
<dbReference type="InterPro" id="IPR025924">
    <property type="entry name" value="YHYH_dom"/>
</dbReference>
<evidence type="ECO:0000313" key="4">
    <source>
        <dbReference type="Proteomes" id="UP001081283"/>
    </source>
</evidence>
<evidence type="ECO:0000259" key="2">
    <source>
        <dbReference type="Pfam" id="PF14240"/>
    </source>
</evidence>
<comment type="caution">
    <text evidence="3">The sequence shown here is derived from an EMBL/GenBank/DDBJ whole genome shotgun (WGS) entry which is preliminary data.</text>
</comment>
<reference evidence="3" key="1">
    <citation type="submission" date="2022-10" db="EMBL/GenBank/DDBJ databases">
        <title>Hoeflea sp. J2-29, isolated from marine algae.</title>
        <authorList>
            <person name="Kristyanto S."/>
            <person name="Kim J.M."/>
            <person name="Jeon C.O."/>
        </authorList>
    </citation>
    <scope>NUCLEOTIDE SEQUENCE</scope>
    <source>
        <strain evidence="3">J2-29</strain>
    </source>
</reference>
<feature type="signal peptide" evidence="1">
    <location>
        <begin position="1"/>
        <end position="33"/>
    </location>
</feature>
<proteinExistence type="predicted"/>
<accession>A0ABT3YJH0</accession>
<feature type="domain" description="YHYH" evidence="2">
    <location>
        <begin position="116"/>
        <end position="317"/>
    </location>
</feature>
<dbReference type="RefSeq" id="WP_267613825.1">
    <property type="nucleotide sequence ID" value="NZ_JAOVZQ010000001.1"/>
</dbReference>